<dbReference type="Proteomes" id="UP000615026">
    <property type="component" value="Unassembled WGS sequence"/>
</dbReference>
<gene>
    <name evidence="1" type="ORF">IQ260_26835</name>
</gene>
<dbReference type="EMBL" id="JADEXP010000401">
    <property type="protein sequence ID" value="MBE9070263.1"/>
    <property type="molecule type" value="Genomic_DNA"/>
</dbReference>
<sequence length="164" mass="18084">MSPFNHPLPNDLQRQIRAERKFNLSEAIGREGGSFLKGSQAMVPRPLRALAAINGSIDQHLVDPHGALQPCLKRWVKTDGRIGKYLDEPLTALQVIVLDIMENPPILYEFARQVAVECGQMNGERPYFQKPGTEASPDAAYSHKSIQGILAELLHGVTSASNPF</sequence>
<proteinExistence type="predicted"/>
<accession>A0A928ZZJ1</accession>
<dbReference type="RefSeq" id="WP_193996142.1">
    <property type="nucleotide sequence ID" value="NZ_JADEXP010000401.1"/>
</dbReference>
<name>A0A928ZZJ1_LEPEC</name>
<keyword evidence="2" id="KW-1185">Reference proteome</keyword>
<evidence type="ECO:0000313" key="1">
    <source>
        <dbReference type="EMBL" id="MBE9070263.1"/>
    </source>
</evidence>
<protein>
    <submittedName>
        <fullName evidence="1">Uncharacterized protein</fullName>
    </submittedName>
</protein>
<evidence type="ECO:0000313" key="2">
    <source>
        <dbReference type="Proteomes" id="UP000615026"/>
    </source>
</evidence>
<comment type="caution">
    <text evidence="1">The sequence shown here is derived from an EMBL/GenBank/DDBJ whole genome shotgun (WGS) entry which is preliminary data.</text>
</comment>
<dbReference type="AlphaFoldDB" id="A0A928ZZJ1"/>
<reference evidence="1" key="1">
    <citation type="submission" date="2020-10" db="EMBL/GenBank/DDBJ databases">
        <authorList>
            <person name="Castelo-Branco R."/>
            <person name="Eusebio N."/>
            <person name="Adriana R."/>
            <person name="Vieira A."/>
            <person name="Brugerolle De Fraissinette N."/>
            <person name="Rezende De Castro R."/>
            <person name="Schneider M.P."/>
            <person name="Vasconcelos V."/>
            <person name="Leao P.N."/>
        </authorList>
    </citation>
    <scope>NUCLEOTIDE SEQUENCE</scope>
    <source>
        <strain evidence="1">LEGE 11479</strain>
    </source>
</reference>
<organism evidence="1 2">
    <name type="scientific">Leptolyngbya cf. ectocarpi LEGE 11479</name>
    <dbReference type="NCBI Taxonomy" id="1828722"/>
    <lineage>
        <taxon>Bacteria</taxon>
        <taxon>Bacillati</taxon>
        <taxon>Cyanobacteriota</taxon>
        <taxon>Cyanophyceae</taxon>
        <taxon>Leptolyngbyales</taxon>
        <taxon>Leptolyngbyaceae</taxon>
        <taxon>Leptolyngbya group</taxon>
        <taxon>Leptolyngbya</taxon>
    </lineage>
</organism>